<proteinExistence type="predicted"/>
<dbReference type="STRING" id="28136.SAMN02745202_01158"/>
<dbReference type="GO" id="GO:0051536">
    <property type="term" value="F:iron-sulfur cluster binding"/>
    <property type="evidence" value="ECO:0007669"/>
    <property type="project" value="UniProtKB-KW"/>
</dbReference>
<dbReference type="GO" id="GO:0046872">
    <property type="term" value="F:metal ion binding"/>
    <property type="evidence" value="ECO:0007669"/>
    <property type="project" value="UniProtKB-KW"/>
</dbReference>
<dbReference type="InterPro" id="IPR017900">
    <property type="entry name" value="4Fe4S_Fe_S_CS"/>
</dbReference>
<evidence type="ECO:0000256" key="3">
    <source>
        <dbReference type="ARBA" id="ARBA00023014"/>
    </source>
</evidence>
<evidence type="ECO:0000313" key="6">
    <source>
        <dbReference type="Proteomes" id="UP000190065"/>
    </source>
</evidence>
<dbReference type="PROSITE" id="PS00198">
    <property type="entry name" value="4FE4S_FER_1"/>
    <property type="match status" value="2"/>
</dbReference>
<keyword evidence="1" id="KW-0479">Metal-binding</keyword>
<dbReference type="InterPro" id="IPR017896">
    <property type="entry name" value="4Fe4S_Fe-S-bd"/>
</dbReference>
<dbReference type="RefSeq" id="WP_025070346.1">
    <property type="nucleotide sequence ID" value="NZ_FUXK01000011.1"/>
</dbReference>
<feature type="domain" description="4Fe-4S ferredoxin-type" evidence="4">
    <location>
        <begin position="218"/>
        <end position="248"/>
    </location>
</feature>
<organism evidence="5 6">
    <name type="scientific">Segatella oulorum</name>
    <dbReference type="NCBI Taxonomy" id="28136"/>
    <lineage>
        <taxon>Bacteria</taxon>
        <taxon>Pseudomonadati</taxon>
        <taxon>Bacteroidota</taxon>
        <taxon>Bacteroidia</taxon>
        <taxon>Bacteroidales</taxon>
        <taxon>Prevotellaceae</taxon>
        <taxon>Segatella</taxon>
    </lineage>
</organism>
<feature type="domain" description="4Fe-4S ferredoxin-type" evidence="4">
    <location>
        <begin position="188"/>
        <end position="217"/>
    </location>
</feature>
<dbReference type="Proteomes" id="UP000190065">
    <property type="component" value="Unassembled WGS sequence"/>
</dbReference>
<dbReference type="Pfam" id="PF13237">
    <property type="entry name" value="Fer4_10"/>
    <property type="match status" value="1"/>
</dbReference>
<evidence type="ECO:0000313" key="5">
    <source>
        <dbReference type="EMBL" id="SJZ81584.1"/>
    </source>
</evidence>
<gene>
    <name evidence="5" type="ORF">SAMN02745202_01158</name>
</gene>
<keyword evidence="3" id="KW-0411">Iron-sulfur</keyword>
<dbReference type="Gene3D" id="3.30.70.20">
    <property type="match status" value="1"/>
</dbReference>
<dbReference type="EMBL" id="FUXK01000011">
    <property type="protein sequence ID" value="SJZ81584.1"/>
    <property type="molecule type" value="Genomic_DNA"/>
</dbReference>
<dbReference type="PROSITE" id="PS51379">
    <property type="entry name" value="4FE4S_FER_2"/>
    <property type="match status" value="2"/>
</dbReference>
<dbReference type="InterPro" id="IPR029039">
    <property type="entry name" value="Flavoprotein-like_sf"/>
</dbReference>
<dbReference type="AlphaFoldDB" id="A0A1T4NQW0"/>
<evidence type="ECO:0000256" key="1">
    <source>
        <dbReference type="ARBA" id="ARBA00022723"/>
    </source>
</evidence>
<dbReference type="SUPFAM" id="SSF52218">
    <property type="entry name" value="Flavoproteins"/>
    <property type="match status" value="1"/>
</dbReference>
<reference evidence="5 6" key="1">
    <citation type="submission" date="2017-02" db="EMBL/GenBank/DDBJ databases">
        <authorList>
            <person name="Peterson S.W."/>
        </authorList>
    </citation>
    <scope>NUCLEOTIDE SEQUENCE [LARGE SCALE GENOMIC DNA]</scope>
    <source>
        <strain evidence="5 6">ATCC 43324</strain>
    </source>
</reference>
<name>A0A1T4NQW0_9BACT</name>
<dbReference type="InterPro" id="IPR047964">
    <property type="entry name" value="EFR1-like"/>
</dbReference>
<dbReference type="Gene3D" id="3.40.50.360">
    <property type="match status" value="1"/>
</dbReference>
<sequence>MIFYLSGTGNSKWAAQKLAQFTQETLYAIPEIMDGDCNFVLKTDERIGFVFPVHGWRPPKIVRTFMQKLQLRATHLEEHFCYLLCTAGNDVGLTIDYAQKDLEKVGLHVQAMFSLLMPNTYVGLPFMDVDSRATMLRKKQEAEKALRVYAKAIFDCKRGEVHLHLSRWPRINSYFLGKVFANYFITDSPFHVDVKRCVACGICKMVCPVDDIVGGFRQKPAWKHNERCLACFACYHHCPQHAIDYGWMTRRKGQYYFK</sequence>
<evidence type="ECO:0000256" key="2">
    <source>
        <dbReference type="ARBA" id="ARBA00023004"/>
    </source>
</evidence>
<dbReference type="SUPFAM" id="SSF54862">
    <property type="entry name" value="4Fe-4S ferredoxins"/>
    <property type="match status" value="1"/>
</dbReference>
<evidence type="ECO:0000259" key="4">
    <source>
        <dbReference type="PROSITE" id="PS51379"/>
    </source>
</evidence>
<dbReference type="NCBIfam" id="NF038196">
    <property type="entry name" value="ferrodoxin_EFR1"/>
    <property type="match status" value="1"/>
</dbReference>
<protein>
    <submittedName>
        <fullName evidence="5">NAD-dependent dihydropyrimidine dehydrogenase, PreA subunit</fullName>
    </submittedName>
</protein>
<keyword evidence="2" id="KW-0408">Iron</keyword>
<accession>A0A1T4NQW0</accession>